<proteinExistence type="predicted"/>
<organism evidence="2 3">
    <name type="scientific">Faecalibacterium prausnitzii</name>
    <dbReference type="NCBI Taxonomy" id="853"/>
    <lineage>
        <taxon>Bacteria</taxon>
        <taxon>Bacillati</taxon>
        <taxon>Bacillota</taxon>
        <taxon>Clostridia</taxon>
        <taxon>Eubacteriales</taxon>
        <taxon>Oscillospiraceae</taxon>
        <taxon>Faecalibacterium</taxon>
    </lineage>
</organism>
<reference evidence="2 3" key="1">
    <citation type="journal article" date="2019" name="Nat. Med.">
        <title>A library of human gut bacterial isolates paired with longitudinal multiomics data enables mechanistic microbiome research.</title>
        <authorList>
            <person name="Poyet M."/>
            <person name="Groussin M."/>
            <person name="Gibbons S.M."/>
            <person name="Avila-Pacheco J."/>
            <person name="Jiang X."/>
            <person name="Kearney S.M."/>
            <person name="Perrotta A.R."/>
            <person name="Berdy B."/>
            <person name="Zhao S."/>
            <person name="Lieberman T.D."/>
            <person name="Swanson P.K."/>
            <person name="Smith M."/>
            <person name="Roesemann S."/>
            <person name="Alexander J.E."/>
            <person name="Rich S.A."/>
            <person name="Livny J."/>
            <person name="Vlamakis H."/>
            <person name="Clish C."/>
            <person name="Bullock K."/>
            <person name="Deik A."/>
            <person name="Scott J."/>
            <person name="Pierce K.A."/>
            <person name="Xavier R.J."/>
            <person name="Alm E.J."/>
        </authorList>
    </citation>
    <scope>NUCLEOTIDE SEQUENCE [LARGE SCALE GENOMIC DNA]</scope>
    <source>
        <strain evidence="2 3">BIOML-A1</strain>
    </source>
</reference>
<keyword evidence="1" id="KW-0175">Coiled coil</keyword>
<dbReference type="AlphaFoldDB" id="A0A844DPS9"/>
<name>A0A844DPS9_9FIRM</name>
<accession>A0A844DPS9</accession>
<evidence type="ECO:0000313" key="3">
    <source>
        <dbReference type="Proteomes" id="UP000461506"/>
    </source>
</evidence>
<evidence type="ECO:0000256" key="1">
    <source>
        <dbReference type="SAM" id="Coils"/>
    </source>
</evidence>
<gene>
    <name evidence="2" type="ORF">GKD95_05680</name>
</gene>
<dbReference type="RefSeq" id="WP_154276807.1">
    <property type="nucleotide sequence ID" value="NZ_WKQN01000004.1"/>
</dbReference>
<dbReference type="Proteomes" id="UP000461506">
    <property type="component" value="Unassembled WGS sequence"/>
</dbReference>
<protein>
    <recommendedName>
        <fullName evidence="4">ATP-binding protein</fullName>
    </recommendedName>
</protein>
<dbReference type="EMBL" id="WKQN01000004">
    <property type="protein sequence ID" value="MSC62837.1"/>
    <property type="molecule type" value="Genomic_DNA"/>
</dbReference>
<dbReference type="Gene3D" id="6.10.250.2870">
    <property type="match status" value="1"/>
</dbReference>
<feature type="coiled-coil region" evidence="1">
    <location>
        <begin position="108"/>
        <end position="159"/>
    </location>
</feature>
<comment type="caution">
    <text evidence="2">The sequence shown here is derived from an EMBL/GenBank/DDBJ whole genome shotgun (WGS) entry which is preliminary data.</text>
</comment>
<evidence type="ECO:0000313" key="2">
    <source>
        <dbReference type="EMBL" id="MSC62837.1"/>
    </source>
</evidence>
<evidence type="ECO:0008006" key="4">
    <source>
        <dbReference type="Google" id="ProtNLM"/>
    </source>
</evidence>
<sequence length="271" mass="31447">MWNKLKQWLHPDHITRSSIKEGFDDLPAAVCYFTPDGIIRLCNRQMFRVYRALSGRDLQSLEELHQQVWAPTHGRRVDGKNPSFVLPDGTCWLYSEQTVFGEGVRPHVECIFSEVTDLQRQRQELLRQNQELLRMNRELRRLSENVQEMTREKEILEFKTRLHDEMGYGLTAVRQCLLQRKDPAELEASLEQMNKAVQLYRKDSETPPEENEWDVFVEDAAQLGVTVALQGPMPRQRQQLLLTIARECITNAVRYAGANRLEITITPQGGG</sequence>